<feature type="region of interest" description="Disordered" evidence="1">
    <location>
        <begin position="39"/>
        <end position="70"/>
    </location>
</feature>
<proteinExistence type="predicted"/>
<dbReference type="RefSeq" id="WP_281781153.1">
    <property type="nucleotide sequence ID" value="NZ_AP027041.1"/>
</dbReference>
<accession>A0ABM8DAU4</accession>
<dbReference type="Proteomes" id="UP001317822">
    <property type="component" value="Chromosome"/>
</dbReference>
<name>A0ABM8DAU4_9GAMM</name>
<evidence type="ECO:0000256" key="2">
    <source>
        <dbReference type="SAM" id="SignalP"/>
    </source>
</evidence>
<reference evidence="3 4" key="1">
    <citation type="journal article" date="2023" name="Int. J. Syst. Evol. Microbiol.">
        <title>Physiological and genomic analyses of cobalamin (vitamin B12)-auxotrophy of Lysobacter auxotrophicus sp. nov., a methionine-auxotrophic chitinolytic bacterium isolated from chitin-treated soil.</title>
        <authorList>
            <person name="Saito A."/>
            <person name="Dohra H."/>
            <person name="Hamada M."/>
            <person name="Moriuchi R."/>
            <person name="Kotsuchibashi Y."/>
            <person name="Mori K."/>
        </authorList>
    </citation>
    <scope>NUCLEOTIDE SEQUENCE [LARGE SCALE GENOMIC DNA]</scope>
    <source>
        <strain evidence="3 4">5-21a</strain>
    </source>
</reference>
<feature type="signal peptide" evidence="2">
    <location>
        <begin position="1"/>
        <end position="20"/>
    </location>
</feature>
<feature type="compositionally biased region" description="Low complexity" evidence="1">
    <location>
        <begin position="39"/>
        <end position="56"/>
    </location>
</feature>
<evidence type="ECO:0000256" key="1">
    <source>
        <dbReference type="SAM" id="MobiDB-lite"/>
    </source>
</evidence>
<feature type="chain" id="PRO_5045391263" description="Secreted protein" evidence="2">
    <location>
        <begin position="21"/>
        <end position="150"/>
    </location>
</feature>
<sequence>MRRLLTALLVTSLLALAACAAPSHEGAQAAVPAASDVQAAPSAADDAQAAAQPTRARAPEPAPKERTAGTPVKLDFACKTDSDCAVKNVGNCCGAKPACVNANSPTDPAGVKAECARKGMMSVCGFKPIDGCQCVQGQCKDKIAQVEMVH</sequence>
<evidence type="ECO:0000313" key="3">
    <source>
        <dbReference type="EMBL" id="BDU15682.1"/>
    </source>
</evidence>
<evidence type="ECO:0008006" key="5">
    <source>
        <dbReference type="Google" id="ProtNLM"/>
    </source>
</evidence>
<keyword evidence="4" id="KW-1185">Reference proteome</keyword>
<gene>
    <name evidence="3" type="ORF">LA521A_08830</name>
</gene>
<organism evidence="3 4">
    <name type="scientific">Lysobacter auxotrophicus</name>
    <dbReference type="NCBI Taxonomy" id="2992573"/>
    <lineage>
        <taxon>Bacteria</taxon>
        <taxon>Pseudomonadati</taxon>
        <taxon>Pseudomonadota</taxon>
        <taxon>Gammaproteobacteria</taxon>
        <taxon>Lysobacterales</taxon>
        <taxon>Lysobacteraceae</taxon>
        <taxon>Lysobacter</taxon>
    </lineage>
</organism>
<dbReference type="EMBL" id="AP027041">
    <property type="protein sequence ID" value="BDU15682.1"/>
    <property type="molecule type" value="Genomic_DNA"/>
</dbReference>
<evidence type="ECO:0000313" key="4">
    <source>
        <dbReference type="Proteomes" id="UP001317822"/>
    </source>
</evidence>
<protein>
    <recommendedName>
        <fullName evidence="5">Secreted protein</fullName>
    </recommendedName>
</protein>
<keyword evidence="2" id="KW-0732">Signal</keyword>
<dbReference type="PROSITE" id="PS51257">
    <property type="entry name" value="PROKAR_LIPOPROTEIN"/>
    <property type="match status" value="1"/>
</dbReference>